<proteinExistence type="predicted"/>
<feature type="transmembrane region" description="Helical" evidence="1">
    <location>
        <begin position="155"/>
        <end position="178"/>
    </location>
</feature>
<protein>
    <submittedName>
        <fullName evidence="2">Uncharacterized protein</fullName>
    </submittedName>
</protein>
<dbReference type="EMBL" id="FMCS01000006">
    <property type="protein sequence ID" value="SCF10931.1"/>
    <property type="molecule type" value="Genomic_DNA"/>
</dbReference>
<dbReference type="RefSeq" id="WP_091264867.1">
    <property type="nucleotide sequence ID" value="NZ_FMCS01000006.1"/>
</dbReference>
<dbReference type="Proteomes" id="UP000199629">
    <property type="component" value="Unassembled WGS sequence"/>
</dbReference>
<sequence length="183" mass="19611">MGRRVALAVAGVLVLVGGLGLLTAAPAVQRAISPAAEPTPLPVRLAGQRYDDLTVDLHPGRYAVWATRPTSAPDADRCRVTGPNGRPVPATDPGHVVEWTEVATDDTVWTWTSTFAAPAAGGYHLTCRLDPDAPGQQYAVTREPDRRLALRLRLALWRGLLVAALPAGLVILGMTLTWRRRAD</sequence>
<keyword evidence="3" id="KW-1185">Reference proteome</keyword>
<dbReference type="AlphaFoldDB" id="A0A1C4XS59"/>
<gene>
    <name evidence="2" type="ORF">GA0070214_106281</name>
</gene>
<accession>A0A1C4XS59</accession>
<name>A0A1C4XS59_9ACTN</name>
<evidence type="ECO:0000313" key="3">
    <source>
        <dbReference type="Proteomes" id="UP000199629"/>
    </source>
</evidence>
<keyword evidence="1" id="KW-0472">Membrane</keyword>
<reference evidence="3" key="1">
    <citation type="submission" date="2016-06" db="EMBL/GenBank/DDBJ databases">
        <authorList>
            <person name="Varghese N."/>
            <person name="Submissions Spin"/>
        </authorList>
    </citation>
    <scope>NUCLEOTIDE SEQUENCE [LARGE SCALE GENOMIC DNA]</scope>
    <source>
        <strain evidence="3">DSM 45246</strain>
    </source>
</reference>
<evidence type="ECO:0000256" key="1">
    <source>
        <dbReference type="SAM" id="Phobius"/>
    </source>
</evidence>
<organism evidence="2 3">
    <name type="scientific">Micromonospora chaiyaphumensis</name>
    <dbReference type="NCBI Taxonomy" id="307119"/>
    <lineage>
        <taxon>Bacteria</taxon>
        <taxon>Bacillati</taxon>
        <taxon>Actinomycetota</taxon>
        <taxon>Actinomycetes</taxon>
        <taxon>Micromonosporales</taxon>
        <taxon>Micromonosporaceae</taxon>
        <taxon>Micromonospora</taxon>
    </lineage>
</organism>
<keyword evidence="1" id="KW-0812">Transmembrane</keyword>
<keyword evidence="1" id="KW-1133">Transmembrane helix</keyword>
<evidence type="ECO:0000313" key="2">
    <source>
        <dbReference type="EMBL" id="SCF10931.1"/>
    </source>
</evidence>